<feature type="non-terminal residue" evidence="1">
    <location>
        <position position="1"/>
    </location>
</feature>
<comment type="caution">
    <text evidence="1">The sequence shown here is derived from an EMBL/GenBank/DDBJ whole genome shotgun (WGS) entry which is preliminary data.</text>
</comment>
<reference evidence="1 2" key="1">
    <citation type="submission" date="2015-07" db="EMBL/GenBank/DDBJ databases">
        <title>Emmonsia species relationships and genome sequence.</title>
        <authorList>
            <person name="Cuomo C.A."/>
            <person name="Schwartz I.S."/>
            <person name="Kenyon C."/>
            <person name="de Hoog G.S."/>
            <person name="Govender N.P."/>
            <person name="Botha A."/>
            <person name="Moreno L."/>
            <person name="de Vries M."/>
            <person name="Munoz J.F."/>
            <person name="Stielow J.B."/>
        </authorList>
    </citation>
    <scope>NUCLEOTIDE SEQUENCE [LARGE SCALE GENOMIC DNA]</scope>
    <source>
        <strain evidence="1 2">CBS 136260</strain>
    </source>
</reference>
<organism evidence="1 2">
    <name type="scientific">Emergomyces africanus</name>
    <dbReference type="NCBI Taxonomy" id="1955775"/>
    <lineage>
        <taxon>Eukaryota</taxon>
        <taxon>Fungi</taxon>
        <taxon>Dikarya</taxon>
        <taxon>Ascomycota</taxon>
        <taxon>Pezizomycotina</taxon>
        <taxon>Eurotiomycetes</taxon>
        <taxon>Eurotiomycetidae</taxon>
        <taxon>Onygenales</taxon>
        <taxon>Ajellomycetaceae</taxon>
        <taxon>Emergomyces</taxon>
    </lineage>
</organism>
<proteinExistence type="predicted"/>
<accession>A0A1B7NV03</accession>
<dbReference type="AlphaFoldDB" id="A0A1B7NV03"/>
<dbReference type="Proteomes" id="UP000091918">
    <property type="component" value="Unassembled WGS sequence"/>
</dbReference>
<keyword evidence="2" id="KW-1185">Reference proteome</keyword>
<dbReference type="OrthoDB" id="274622at2759"/>
<protein>
    <submittedName>
        <fullName evidence="1">Uncharacterized protein</fullName>
    </submittedName>
</protein>
<name>A0A1B7NV03_9EURO</name>
<gene>
    <name evidence="1" type="ORF">ACJ72_05068</name>
</gene>
<evidence type="ECO:0000313" key="1">
    <source>
        <dbReference type="EMBL" id="OAX80590.1"/>
    </source>
</evidence>
<sequence>FEGHAHPYKKNILKLGGKSVLGPKSSISDSPVVKEAFAKEKVAAEPAAA</sequence>
<evidence type="ECO:0000313" key="2">
    <source>
        <dbReference type="Proteomes" id="UP000091918"/>
    </source>
</evidence>
<dbReference type="EMBL" id="LGUA01000665">
    <property type="protein sequence ID" value="OAX80590.1"/>
    <property type="molecule type" value="Genomic_DNA"/>
</dbReference>